<comment type="function">
    <text evidence="9 10">This protein specifically catalyzes the removal of signal peptides from prolipoproteins.</text>
</comment>
<keyword evidence="6 9" id="KW-0378">Hydrolase</keyword>
<dbReference type="NCBIfam" id="TIGR00077">
    <property type="entry name" value="lspA"/>
    <property type="match status" value="1"/>
</dbReference>
<comment type="caution">
    <text evidence="9">Lacks conserved residue(s) required for the propagation of feature annotation.</text>
</comment>
<dbReference type="EC" id="3.4.23.36" evidence="9"/>
<evidence type="ECO:0000256" key="10">
    <source>
        <dbReference type="RuleBase" id="RU000594"/>
    </source>
</evidence>
<name>A0A1M7TJD2_9RHOB</name>
<keyword evidence="2 9" id="KW-1003">Cell membrane</keyword>
<reference evidence="12 13" key="1">
    <citation type="submission" date="2016-12" db="EMBL/GenBank/DDBJ databases">
        <authorList>
            <person name="Song W.-J."/>
            <person name="Kurnit D.M."/>
        </authorList>
    </citation>
    <scope>NUCLEOTIDE SEQUENCE [LARGE SCALE GENOMIC DNA]</scope>
    <source>
        <strain evidence="12 13">CGMCC 1.10808</strain>
    </source>
</reference>
<dbReference type="PROSITE" id="PS00855">
    <property type="entry name" value="SPASE_II"/>
    <property type="match status" value="1"/>
</dbReference>
<dbReference type="EMBL" id="FRDL01000007">
    <property type="protein sequence ID" value="SHN70821.1"/>
    <property type="molecule type" value="Genomic_DNA"/>
</dbReference>
<evidence type="ECO:0000256" key="7">
    <source>
        <dbReference type="ARBA" id="ARBA00022989"/>
    </source>
</evidence>
<dbReference type="GO" id="GO:0004190">
    <property type="term" value="F:aspartic-type endopeptidase activity"/>
    <property type="evidence" value="ECO:0007669"/>
    <property type="project" value="UniProtKB-UniRule"/>
</dbReference>
<evidence type="ECO:0000313" key="13">
    <source>
        <dbReference type="Proteomes" id="UP000184066"/>
    </source>
</evidence>
<keyword evidence="13" id="KW-1185">Reference proteome</keyword>
<sequence length="157" mass="16720">MPSSSAAATAAALLAFAIDRLSKWWVLDWLDLPARRAVEVLPPWLNLVMAWNRGVNFGLGDGVSRWVWAGLALALSAGLAWWARGMRDGTRAAAAGLMIGGALSNALDRVLYGAVVDFLNMSCCGLRNPYAFNPADIFIFVGAAGLILREGSDKQAA</sequence>
<keyword evidence="7 9" id="KW-1133">Transmembrane helix</keyword>
<dbReference type="RefSeq" id="WP_072747666.1">
    <property type="nucleotide sequence ID" value="NZ_FOHL01000007.1"/>
</dbReference>
<dbReference type="STRING" id="1189325.SAMN04488119_10731"/>
<dbReference type="HAMAP" id="MF_00161">
    <property type="entry name" value="LspA"/>
    <property type="match status" value="1"/>
</dbReference>
<dbReference type="Pfam" id="PF01252">
    <property type="entry name" value="Peptidase_A8"/>
    <property type="match status" value="1"/>
</dbReference>
<accession>A0A1M7TJD2</accession>
<comment type="similarity">
    <text evidence="1 9 11">Belongs to the peptidase A8 family.</text>
</comment>
<evidence type="ECO:0000256" key="3">
    <source>
        <dbReference type="ARBA" id="ARBA00022670"/>
    </source>
</evidence>
<dbReference type="AlphaFoldDB" id="A0A1M7TJD2"/>
<dbReference type="GO" id="GO:0006508">
    <property type="term" value="P:proteolysis"/>
    <property type="evidence" value="ECO:0007669"/>
    <property type="project" value="UniProtKB-KW"/>
</dbReference>
<proteinExistence type="inferred from homology"/>
<evidence type="ECO:0000256" key="11">
    <source>
        <dbReference type="RuleBase" id="RU004181"/>
    </source>
</evidence>
<dbReference type="OrthoDB" id="9810259at2"/>
<dbReference type="Proteomes" id="UP000184066">
    <property type="component" value="Unassembled WGS sequence"/>
</dbReference>
<evidence type="ECO:0000256" key="6">
    <source>
        <dbReference type="ARBA" id="ARBA00022801"/>
    </source>
</evidence>
<evidence type="ECO:0000256" key="1">
    <source>
        <dbReference type="ARBA" id="ARBA00006139"/>
    </source>
</evidence>
<keyword evidence="3 9" id="KW-0645">Protease</keyword>
<feature type="active site" evidence="9">
    <location>
        <position position="136"/>
    </location>
</feature>
<keyword evidence="4 9" id="KW-0812">Transmembrane</keyword>
<keyword evidence="8 9" id="KW-0472">Membrane</keyword>
<dbReference type="GO" id="GO:0005886">
    <property type="term" value="C:plasma membrane"/>
    <property type="evidence" value="ECO:0007669"/>
    <property type="project" value="UniProtKB-SubCell"/>
</dbReference>
<evidence type="ECO:0000256" key="9">
    <source>
        <dbReference type="HAMAP-Rule" id="MF_00161"/>
    </source>
</evidence>
<feature type="active site" evidence="9">
    <location>
        <position position="117"/>
    </location>
</feature>
<dbReference type="InterPro" id="IPR001872">
    <property type="entry name" value="Peptidase_A8"/>
</dbReference>
<evidence type="ECO:0000256" key="8">
    <source>
        <dbReference type="ARBA" id="ARBA00023136"/>
    </source>
</evidence>
<dbReference type="UniPathway" id="UPA00665"/>
<evidence type="ECO:0000256" key="2">
    <source>
        <dbReference type="ARBA" id="ARBA00022475"/>
    </source>
</evidence>
<dbReference type="PANTHER" id="PTHR33695">
    <property type="entry name" value="LIPOPROTEIN SIGNAL PEPTIDASE"/>
    <property type="match status" value="1"/>
</dbReference>
<dbReference type="PRINTS" id="PR00781">
    <property type="entry name" value="LIPOSIGPTASE"/>
</dbReference>
<dbReference type="PANTHER" id="PTHR33695:SF1">
    <property type="entry name" value="LIPOPROTEIN SIGNAL PEPTIDASE"/>
    <property type="match status" value="1"/>
</dbReference>
<evidence type="ECO:0000313" key="12">
    <source>
        <dbReference type="EMBL" id="SHN70821.1"/>
    </source>
</evidence>
<gene>
    <name evidence="9" type="primary">lspA</name>
    <name evidence="12" type="ORF">SAMN05216200_10730</name>
</gene>
<feature type="transmembrane region" description="Helical" evidence="9">
    <location>
        <begin position="66"/>
        <end position="83"/>
    </location>
</feature>
<protein>
    <recommendedName>
        <fullName evidence="9">Lipoprotein signal peptidase</fullName>
        <ecNumber evidence="9">3.4.23.36</ecNumber>
    </recommendedName>
    <alternativeName>
        <fullName evidence="9">Prolipoprotein signal peptidase</fullName>
    </alternativeName>
    <alternativeName>
        <fullName evidence="9">Signal peptidase II</fullName>
        <shortName evidence="9">SPase II</shortName>
    </alternativeName>
</protein>
<evidence type="ECO:0000256" key="4">
    <source>
        <dbReference type="ARBA" id="ARBA00022692"/>
    </source>
</evidence>
<keyword evidence="5 9" id="KW-0064">Aspartyl protease</keyword>
<comment type="pathway">
    <text evidence="9">Protein modification; lipoprotein biosynthesis (signal peptide cleavage).</text>
</comment>
<comment type="subcellular location">
    <subcellularLocation>
        <location evidence="9">Cell membrane</location>
        <topology evidence="9">Multi-pass membrane protein</topology>
    </subcellularLocation>
</comment>
<evidence type="ECO:0000256" key="5">
    <source>
        <dbReference type="ARBA" id="ARBA00022750"/>
    </source>
</evidence>
<organism evidence="12 13">
    <name type="scientific">Oceanicella actignis</name>
    <dbReference type="NCBI Taxonomy" id="1189325"/>
    <lineage>
        <taxon>Bacteria</taxon>
        <taxon>Pseudomonadati</taxon>
        <taxon>Pseudomonadota</taxon>
        <taxon>Alphaproteobacteria</taxon>
        <taxon>Rhodobacterales</taxon>
        <taxon>Paracoccaceae</taxon>
        <taxon>Oceanicella</taxon>
    </lineage>
</organism>
<comment type="catalytic activity">
    <reaction evidence="9 10">
        <text>Release of signal peptides from bacterial membrane prolipoproteins. Hydrolyzes -Xaa-Yaa-Zaa-|-(S,diacylglyceryl)Cys-, in which Xaa is hydrophobic (preferably Leu), and Yaa (Ala or Ser) and Zaa (Gly or Ala) have small, neutral side chains.</text>
        <dbReference type="EC" id="3.4.23.36"/>
    </reaction>
</comment>